<keyword evidence="2" id="KW-0812">Transmembrane</keyword>
<dbReference type="InterPro" id="IPR036249">
    <property type="entry name" value="Thioredoxin-like_sf"/>
</dbReference>
<keyword evidence="2" id="KW-0472">Membrane</keyword>
<sequence length="330" mass="35356">MTHETNARPSKNERRAQAREQARAAREQEKKREKRSRLFLQGGIVLGVIAILGVVALILTQTMKPAGPGPENMASGAVTFTKDLKVVETPALQSGEERQARDSDWEALPLDVEVYVDYMCPACGAFDQQYGTMLENYVGAGDVDLSIYPLNFLDGQSLGSKYSTRAGNLFACVVEQQPDVAFDLHNRLLSADVQPAEGTTGLTDDQLLEQAEASGAELTTELKQCVKETRFGGFVAANYKAASETGILGLAKGSQLLSSDGVTPQDADAPQRLVSTPTVIVNGVQWNQARDGDLESYLLKVKGEIEQNADDAGDASDSADADAADEPAAE</sequence>
<dbReference type="Gene3D" id="3.40.30.10">
    <property type="entry name" value="Glutaredoxin"/>
    <property type="match status" value="1"/>
</dbReference>
<keyword evidence="2" id="KW-1133">Transmembrane helix</keyword>
<dbReference type="Proteomes" id="UP000831786">
    <property type="component" value="Chromosome"/>
</dbReference>
<dbReference type="Pfam" id="PF13462">
    <property type="entry name" value="Thioredoxin_4"/>
    <property type="match status" value="1"/>
</dbReference>
<organism evidence="4 5">
    <name type="scientific">Leucobacter allii</name>
    <dbReference type="NCBI Taxonomy" id="2932247"/>
    <lineage>
        <taxon>Bacteria</taxon>
        <taxon>Bacillati</taxon>
        <taxon>Actinomycetota</taxon>
        <taxon>Actinomycetes</taxon>
        <taxon>Micrococcales</taxon>
        <taxon>Microbacteriaceae</taxon>
        <taxon>Leucobacter</taxon>
    </lineage>
</organism>
<dbReference type="RefSeq" id="WP_244690226.1">
    <property type="nucleotide sequence ID" value="NZ_CP095044.1"/>
</dbReference>
<dbReference type="InterPro" id="IPR012336">
    <property type="entry name" value="Thioredoxin-like_fold"/>
</dbReference>
<name>A0ABY4FIE2_9MICO</name>
<dbReference type="SUPFAM" id="SSF52833">
    <property type="entry name" value="Thioredoxin-like"/>
    <property type="match status" value="1"/>
</dbReference>
<evidence type="ECO:0000313" key="4">
    <source>
        <dbReference type="EMBL" id="UOQ56434.1"/>
    </source>
</evidence>
<feature type="transmembrane region" description="Helical" evidence="2">
    <location>
        <begin position="38"/>
        <end position="59"/>
    </location>
</feature>
<feature type="domain" description="Thioredoxin-like fold" evidence="3">
    <location>
        <begin position="110"/>
        <end position="247"/>
    </location>
</feature>
<gene>
    <name evidence="4" type="ORF">MUN78_12210</name>
</gene>
<feature type="region of interest" description="Disordered" evidence="1">
    <location>
        <begin position="308"/>
        <end position="330"/>
    </location>
</feature>
<proteinExistence type="predicted"/>
<keyword evidence="5" id="KW-1185">Reference proteome</keyword>
<evidence type="ECO:0000256" key="1">
    <source>
        <dbReference type="SAM" id="MobiDB-lite"/>
    </source>
</evidence>
<evidence type="ECO:0000256" key="2">
    <source>
        <dbReference type="SAM" id="Phobius"/>
    </source>
</evidence>
<feature type="compositionally biased region" description="Basic and acidic residues" evidence="1">
    <location>
        <begin position="1"/>
        <end position="31"/>
    </location>
</feature>
<feature type="region of interest" description="Disordered" evidence="1">
    <location>
        <begin position="1"/>
        <end position="32"/>
    </location>
</feature>
<dbReference type="CDD" id="cd02972">
    <property type="entry name" value="DsbA_family"/>
    <property type="match status" value="1"/>
</dbReference>
<reference evidence="4 5" key="1">
    <citation type="submission" date="2022-04" db="EMBL/GenBank/DDBJ databases">
        <title>Leucobacter sp. isolated from rhizosphere of garlic.</title>
        <authorList>
            <person name="Won M."/>
            <person name="Lee C.-M."/>
            <person name="Woen H.-Y."/>
            <person name="Kwon S.-W."/>
        </authorList>
    </citation>
    <scope>NUCLEOTIDE SEQUENCE [LARGE SCALE GENOMIC DNA]</scope>
    <source>
        <strain evidence="4 5">H21R-40</strain>
    </source>
</reference>
<evidence type="ECO:0000313" key="5">
    <source>
        <dbReference type="Proteomes" id="UP000831786"/>
    </source>
</evidence>
<accession>A0ABY4FIE2</accession>
<dbReference type="EMBL" id="CP095045">
    <property type="protein sequence ID" value="UOQ56434.1"/>
    <property type="molecule type" value="Genomic_DNA"/>
</dbReference>
<protein>
    <submittedName>
        <fullName evidence="4">DsbA family protein</fullName>
    </submittedName>
</protein>
<evidence type="ECO:0000259" key="3">
    <source>
        <dbReference type="Pfam" id="PF13462"/>
    </source>
</evidence>